<dbReference type="EMBL" id="CM039177">
    <property type="protein sequence ID" value="KAH9697325.1"/>
    <property type="molecule type" value="Genomic_DNA"/>
</dbReference>
<organism evidence="1 2">
    <name type="scientific">Citrus sinensis</name>
    <name type="common">Sweet orange</name>
    <name type="synonym">Citrus aurantium var. sinensis</name>
    <dbReference type="NCBI Taxonomy" id="2711"/>
    <lineage>
        <taxon>Eukaryota</taxon>
        <taxon>Viridiplantae</taxon>
        <taxon>Streptophyta</taxon>
        <taxon>Embryophyta</taxon>
        <taxon>Tracheophyta</taxon>
        <taxon>Spermatophyta</taxon>
        <taxon>Magnoliopsida</taxon>
        <taxon>eudicotyledons</taxon>
        <taxon>Gunneridae</taxon>
        <taxon>Pentapetalae</taxon>
        <taxon>rosids</taxon>
        <taxon>malvids</taxon>
        <taxon>Sapindales</taxon>
        <taxon>Rutaceae</taxon>
        <taxon>Aurantioideae</taxon>
        <taxon>Citrus</taxon>
    </lineage>
</organism>
<gene>
    <name evidence="1" type="ORF">KPL71_023566</name>
</gene>
<protein>
    <submittedName>
        <fullName evidence="1">BED-type domain-containing protein</fullName>
    </submittedName>
</protein>
<name>A0ACB8ILY2_CITSI</name>
<evidence type="ECO:0000313" key="2">
    <source>
        <dbReference type="Proteomes" id="UP000829398"/>
    </source>
</evidence>
<dbReference type="Proteomes" id="UP000829398">
    <property type="component" value="Chromosome 8"/>
</dbReference>
<reference evidence="2" key="1">
    <citation type="journal article" date="2023" name="Hortic. Res.">
        <title>A chromosome-level phased genome enabling allele-level studies in sweet orange: a case study on citrus Huanglongbing tolerance.</title>
        <authorList>
            <person name="Wu B."/>
            <person name="Yu Q."/>
            <person name="Deng Z."/>
            <person name="Duan Y."/>
            <person name="Luo F."/>
            <person name="Gmitter F. Jr."/>
        </authorList>
    </citation>
    <scope>NUCLEOTIDE SEQUENCE [LARGE SCALE GENOMIC DNA]</scope>
    <source>
        <strain evidence="2">cv. Valencia</strain>
    </source>
</reference>
<keyword evidence="2" id="KW-1185">Reference proteome</keyword>
<proteinExistence type="predicted"/>
<accession>A0ACB8ILY2</accession>
<sequence>MPSRRTIGRDVMELFLEEKAMLKSLICNNKQRVSLTTDLWTSVQNMSYMVIIAHFIDSDWCLNRRIIRFSAIEDHRGKSISKKIVACLQDWGIERLFAITVDNATANDIVVSYVTMQLLSWRNDDALVLAGQYMHVRCCAHILNLIVVLGLGELHASVTAIRNVVKWNSTYLMLMIALKFQAAIDRMSEVDKPYEAYFAEKENNVTRVGPPGPDDWESAERIVKFLKVFYDATLLFSASLSVSSNLCYNTIGLIESSLTALQESTDPWVSSMPYMKDLLNEFYDAYSAFSASSTLSMYGESGLSGSYGGTSSSQRFTTEANLVDVAGGEYDDAFQVSRPFLGYAKKVSVQNESRRVVSEVERYLKDPIEDLSNL</sequence>
<evidence type="ECO:0000313" key="1">
    <source>
        <dbReference type="EMBL" id="KAH9697325.1"/>
    </source>
</evidence>
<comment type="caution">
    <text evidence="1">The sequence shown here is derived from an EMBL/GenBank/DDBJ whole genome shotgun (WGS) entry which is preliminary data.</text>
</comment>